<proteinExistence type="inferred from homology"/>
<comment type="function">
    <text evidence="8">Probably a riboflavin-binding protein that interacts with the energy-coupling factor (ECF) ABC-transporter complex.</text>
</comment>
<evidence type="ECO:0000256" key="4">
    <source>
        <dbReference type="ARBA" id="ARBA00022475"/>
    </source>
</evidence>
<dbReference type="PANTHER" id="PTHR38438">
    <property type="entry name" value="RIBOFLAVIN TRANSPORTER RIBU"/>
    <property type="match status" value="1"/>
</dbReference>
<comment type="caution">
    <text evidence="10">The sequence shown here is derived from an EMBL/GenBank/DDBJ whole genome shotgun (WGS) entry which is preliminary data.</text>
</comment>
<evidence type="ECO:0000256" key="9">
    <source>
        <dbReference type="SAM" id="Phobius"/>
    </source>
</evidence>
<dbReference type="GO" id="GO:0032217">
    <property type="term" value="F:riboflavin transmembrane transporter activity"/>
    <property type="evidence" value="ECO:0007669"/>
    <property type="project" value="UniProtKB-UniRule"/>
</dbReference>
<keyword evidence="3 8" id="KW-0813">Transport</keyword>
<keyword evidence="7 8" id="KW-0472">Membrane</keyword>
<dbReference type="Pfam" id="PF12822">
    <property type="entry name" value="ECF_trnsprt"/>
    <property type="match status" value="1"/>
</dbReference>
<dbReference type="PANTHER" id="PTHR38438:SF1">
    <property type="entry name" value="RIBOFLAVIN TRANSPORTER RIBU"/>
    <property type="match status" value="1"/>
</dbReference>
<evidence type="ECO:0000256" key="3">
    <source>
        <dbReference type="ARBA" id="ARBA00022448"/>
    </source>
</evidence>
<gene>
    <name evidence="10" type="ORF">IAB14_07320</name>
</gene>
<evidence type="ECO:0000256" key="6">
    <source>
        <dbReference type="ARBA" id="ARBA00022989"/>
    </source>
</evidence>
<evidence type="ECO:0000313" key="11">
    <source>
        <dbReference type="Proteomes" id="UP000886891"/>
    </source>
</evidence>
<evidence type="ECO:0000256" key="8">
    <source>
        <dbReference type="PIRNR" id="PIRNR037778"/>
    </source>
</evidence>
<feature type="transmembrane region" description="Helical" evidence="9">
    <location>
        <begin position="175"/>
        <end position="199"/>
    </location>
</feature>
<dbReference type="Proteomes" id="UP000886891">
    <property type="component" value="Unassembled WGS sequence"/>
</dbReference>
<feature type="transmembrane region" description="Helical" evidence="9">
    <location>
        <begin position="133"/>
        <end position="155"/>
    </location>
</feature>
<reference evidence="10" key="1">
    <citation type="submission" date="2020-10" db="EMBL/GenBank/DDBJ databases">
        <authorList>
            <person name="Gilroy R."/>
        </authorList>
    </citation>
    <scope>NUCLEOTIDE SEQUENCE</scope>
    <source>
        <strain evidence="10">23406</strain>
    </source>
</reference>
<name>A0A9D1NEA2_9FIRM</name>
<keyword evidence="6 9" id="KW-1133">Transmembrane helix</keyword>
<organism evidence="10 11">
    <name type="scientific">Candidatus Stercoripulliclostridium merdipullorum</name>
    <dbReference type="NCBI Taxonomy" id="2840952"/>
    <lineage>
        <taxon>Bacteria</taxon>
        <taxon>Bacillati</taxon>
        <taxon>Bacillota</taxon>
        <taxon>Clostridia</taxon>
        <taxon>Eubacteriales</taxon>
        <taxon>Candidatus Stercoripulliclostridium</taxon>
    </lineage>
</organism>
<evidence type="ECO:0000313" key="10">
    <source>
        <dbReference type="EMBL" id="HIV00903.1"/>
    </source>
</evidence>
<keyword evidence="5 9" id="KW-0812">Transmembrane</keyword>
<dbReference type="InterPro" id="IPR025720">
    <property type="entry name" value="RibU"/>
</dbReference>
<evidence type="ECO:0000256" key="1">
    <source>
        <dbReference type="ARBA" id="ARBA00004651"/>
    </source>
</evidence>
<dbReference type="InterPro" id="IPR024529">
    <property type="entry name" value="ECF_trnsprt_substrate-spec"/>
</dbReference>
<evidence type="ECO:0000256" key="7">
    <source>
        <dbReference type="ARBA" id="ARBA00023136"/>
    </source>
</evidence>
<evidence type="ECO:0000256" key="5">
    <source>
        <dbReference type="ARBA" id="ARBA00022692"/>
    </source>
</evidence>
<comment type="similarity">
    <text evidence="2 8">Belongs to the prokaryotic riboflavin transporter (P-RFT) (TC 2.A.87) family.</text>
</comment>
<reference evidence="10" key="2">
    <citation type="journal article" date="2021" name="PeerJ">
        <title>Extensive microbial diversity within the chicken gut microbiome revealed by metagenomics and culture.</title>
        <authorList>
            <person name="Gilroy R."/>
            <person name="Ravi A."/>
            <person name="Getino M."/>
            <person name="Pursley I."/>
            <person name="Horton D.L."/>
            <person name="Alikhan N.F."/>
            <person name="Baker D."/>
            <person name="Gharbi K."/>
            <person name="Hall N."/>
            <person name="Watson M."/>
            <person name="Adriaenssens E.M."/>
            <person name="Foster-Nyarko E."/>
            <person name="Jarju S."/>
            <person name="Secka A."/>
            <person name="Antonio M."/>
            <person name="Oren A."/>
            <person name="Chaudhuri R.R."/>
            <person name="La Ragione R."/>
            <person name="Hildebrand F."/>
            <person name="Pallen M.J."/>
        </authorList>
    </citation>
    <scope>NUCLEOTIDE SEQUENCE</scope>
    <source>
        <strain evidence="10">23406</strain>
    </source>
</reference>
<dbReference type="AlphaFoldDB" id="A0A9D1NEA2"/>
<dbReference type="GO" id="GO:0005886">
    <property type="term" value="C:plasma membrane"/>
    <property type="evidence" value="ECO:0007669"/>
    <property type="project" value="UniProtKB-SubCell"/>
</dbReference>
<comment type="subcellular location">
    <subcellularLocation>
        <location evidence="1">Cell membrane</location>
        <topology evidence="1">Multi-pass membrane protein</topology>
    </subcellularLocation>
</comment>
<dbReference type="EMBL" id="DVOH01000058">
    <property type="protein sequence ID" value="HIV00903.1"/>
    <property type="molecule type" value="Genomic_DNA"/>
</dbReference>
<evidence type="ECO:0000256" key="2">
    <source>
        <dbReference type="ARBA" id="ARBA00005540"/>
    </source>
</evidence>
<dbReference type="PIRSF" id="PIRSF037778">
    <property type="entry name" value="UCP037778_transp_RibU"/>
    <property type="match status" value="1"/>
</dbReference>
<feature type="transmembrane region" description="Helical" evidence="9">
    <location>
        <begin position="68"/>
        <end position="88"/>
    </location>
</feature>
<feature type="transmembrane region" description="Helical" evidence="9">
    <location>
        <begin position="28"/>
        <end position="48"/>
    </location>
</feature>
<dbReference type="Gene3D" id="1.10.1760.20">
    <property type="match status" value="1"/>
</dbReference>
<accession>A0A9D1NEA2</accession>
<sequence length="208" mass="22961">MDYNQKEKTMPASDGSAVVRKKRDRRSVTVYLVKIAVLSALSVVLYLFARFPIFPPPFNVLDMDFSAIPSLLGGFALGPVAAIIIEVVKVGIKMATLGSTSAFVGELSNLIVSLSFVLPATFFYKYRKTRKGAIIGMVIGVLSNALLSSLSNYFLIVPMYAKLYSPAIMEVRIEFAFEFGLAFNLIKTVTSSVLTFLLYKRLSPLLHR</sequence>
<keyword evidence="4 8" id="KW-1003">Cell membrane</keyword>
<protein>
    <recommendedName>
        <fullName evidence="8">Riboflavin transporter</fullName>
    </recommendedName>
</protein>